<dbReference type="Proteomes" id="UP000799764">
    <property type="component" value="Unassembled WGS sequence"/>
</dbReference>
<name>A0A9P4PFT1_9PLEO</name>
<organism evidence="2 3">
    <name type="scientific">Karstenula rhodostoma CBS 690.94</name>
    <dbReference type="NCBI Taxonomy" id="1392251"/>
    <lineage>
        <taxon>Eukaryota</taxon>
        <taxon>Fungi</taxon>
        <taxon>Dikarya</taxon>
        <taxon>Ascomycota</taxon>
        <taxon>Pezizomycotina</taxon>
        <taxon>Dothideomycetes</taxon>
        <taxon>Pleosporomycetidae</taxon>
        <taxon>Pleosporales</taxon>
        <taxon>Massarineae</taxon>
        <taxon>Didymosphaeriaceae</taxon>
        <taxon>Karstenula</taxon>
    </lineage>
</organism>
<reference evidence="2" key="1">
    <citation type="journal article" date="2020" name="Stud. Mycol.">
        <title>101 Dothideomycetes genomes: a test case for predicting lifestyles and emergence of pathogens.</title>
        <authorList>
            <person name="Haridas S."/>
            <person name="Albert R."/>
            <person name="Binder M."/>
            <person name="Bloem J."/>
            <person name="Labutti K."/>
            <person name="Salamov A."/>
            <person name="Andreopoulos B."/>
            <person name="Baker S."/>
            <person name="Barry K."/>
            <person name="Bills G."/>
            <person name="Bluhm B."/>
            <person name="Cannon C."/>
            <person name="Castanera R."/>
            <person name="Culley D."/>
            <person name="Daum C."/>
            <person name="Ezra D."/>
            <person name="Gonzalez J."/>
            <person name="Henrissat B."/>
            <person name="Kuo A."/>
            <person name="Liang C."/>
            <person name="Lipzen A."/>
            <person name="Lutzoni F."/>
            <person name="Magnuson J."/>
            <person name="Mondo S."/>
            <person name="Nolan M."/>
            <person name="Ohm R."/>
            <person name="Pangilinan J."/>
            <person name="Park H.-J."/>
            <person name="Ramirez L."/>
            <person name="Alfaro M."/>
            <person name="Sun H."/>
            <person name="Tritt A."/>
            <person name="Yoshinaga Y."/>
            <person name="Zwiers L.-H."/>
            <person name="Turgeon B."/>
            <person name="Goodwin S."/>
            <person name="Spatafora J."/>
            <person name="Crous P."/>
            <person name="Grigoriev I."/>
        </authorList>
    </citation>
    <scope>NUCLEOTIDE SEQUENCE</scope>
    <source>
        <strain evidence="2">CBS 690.94</strain>
    </source>
</reference>
<dbReference type="EMBL" id="MU001503">
    <property type="protein sequence ID" value="KAF2443177.1"/>
    <property type="molecule type" value="Genomic_DNA"/>
</dbReference>
<evidence type="ECO:0000313" key="2">
    <source>
        <dbReference type="EMBL" id="KAF2443177.1"/>
    </source>
</evidence>
<dbReference type="AlphaFoldDB" id="A0A9P4PFT1"/>
<protein>
    <submittedName>
        <fullName evidence="2">Uncharacterized protein</fullName>
    </submittedName>
</protein>
<comment type="caution">
    <text evidence="2">The sequence shown here is derived from an EMBL/GenBank/DDBJ whole genome shotgun (WGS) entry which is preliminary data.</text>
</comment>
<sequence length="355" mass="41329">MSIDIVGRVRQRLANTTLIGPEIDLSFHGKSRAKYIYTQAKAVAHQIELIDYWVEEQQLTKEKFVAGLNFRDADSAIVARGICKSFESIFDTFTHNLQISFQHGGGPADKMQQRFPELWSWTIPRHEIRLQRNKSAHGCGISPCYIEDLVEADNYGNKMPFVATEFWDNVVVNWIPAMREELYDLLFLLQRDLQTMKELTPDKPSLPIETLQKRKPCLPLQAYLPCLQVLIWFFGAILSIYQLLYAPNYATYWCVSLTKRVLTWPLDRTLQFLDADNEIRDAGYRRIDSIHGWFVEEFRDLQWQHAIAEQPEEESEVNWQDDVAFPGEIETSAEHTLEDELNPTWSTEREPGARR</sequence>
<evidence type="ECO:0000313" key="3">
    <source>
        <dbReference type="Proteomes" id="UP000799764"/>
    </source>
</evidence>
<accession>A0A9P4PFT1</accession>
<keyword evidence="3" id="KW-1185">Reference proteome</keyword>
<gene>
    <name evidence="2" type="ORF">P171DRAFT_445674</name>
</gene>
<proteinExistence type="predicted"/>
<feature type="region of interest" description="Disordered" evidence="1">
    <location>
        <begin position="332"/>
        <end position="355"/>
    </location>
</feature>
<evidence type="ECO:0000256" key="1">
    <source>
        <dbReference type="SAM" id="MobiDB-lite"/>
    </source>
</evidence>